<comment type="caution">
    <text evidence="1">The sequence shown here is derived from an EMBL/GenBank/DDBJ whole genome shotgun (WGS) entry which is preliminary data.</text>
</comment>
<accession>A0A5M6CLW8</accession>
<keyword evidence="2" id="KW-1185">Reference proteome</keyword>
<dbReference type="RefSeq" id="WP_150032651.1">
    <property type="nucleotide sequence ID" value="NZ_VWSH01000002.1"/>
</dbReference>
<dbReference type="Proteomes" id="UP000323632">
    <property type="component" value="Unassembled WGS sequence"/>
</dbReference>
<name>A0A5M6CLW8_9BACT</name>
<evidence type="ECO:0000313" key="1">
    <source>
        <dbReference type="EMBL" id="KAA5534972.1"/>
    </source>
</evidence>
<dbReference type="Pfam" id="PF22817">
    <property type="entry name" value="ApeP-like"/>
    <property type="match status" value="1"/>
</dbReference>
<dbReference type="InterPro" id="IPR016776">
    <property type="entry name" value="ApeP-like_dehydratase"/>
</dbReference>
<dbReference type="EMBL" id="VWSH01000002">
    <property type="protein sequence ID" value="KAA5534972.1"/>
    <property type="molecule type" value="Genomic_DNA"/>
</dbReference>
<dbReference type="SUPFAM" id="SSF54637">
    <property type="entry name" value="Thioesterase/thiol ester dehydrase-isomerase"/>
    <property type="match status" value="1"/>
</dbReference>
<dbReference type="InterPro" id="IPR029069">
    <property type="entry name" value="HotDog_dom_sf"/>
</dbReference>
<evidence type="ECO:0000313" key="2">
    <source>
        <dbReference type="Proteomes" id="UP000323632"/>
    </source>
</evidence>
<sequence>MEYIPQAAPFEMIDTLVIANETMSVTQFTIREGHLFVNNNHFSEPGLIENMAQTAAAGTGFYAAQNELQPPVGFIGAIKNFEVTQLPKIGDTIRTTTEVLHTVMNATIVQGIIHLNDEKIAEAEFKIFLEN</sequence>
<organism evidence="1 2">
    <name type="scientific">Taibaiella lutea</name>
    <dbReference type="NCBI Taxonomy" id="2608001"/>
    <lineage>
        <taxon>Bacteria</taxon>
        <taxon>Pseudomonadati</taxon>
        <taxon>Bacteroidota</taxon>
        <taxon>Chitinophagia</taxon>
        <taxon>Chitinophagales</taxon>
        <taxon>Chitinophagaceae</taxon>
        <taxon>Taibaiella</taxon>
    </lineage>
</organism>
<dbReference type="AlphaFoldDB" id="A0A5M6CLW8"/>
<protein>
    <submittedName>
        <fullName evidence="1">3-hydroxyacyl-ACP dehydratase</fullName>
    </submittedName>
</protein>
<gene>
    <name evidence="1" type="ORF">F0919_10260</name>
</gene>
<reference evidence="1 2" key="1">
    <citation type="submission" date="2019-09" db="EMBL/GenBank/DDBJ databases">
        <title>Genome sequence and assembly of Taibaiella sp.</title>
        <authorList>
            <person name="Chhetri G."/>
        </authorList>
    </citation>
    <scope>NUCLEOTIDE SEQUENCE [LARGE SCALE GENOMIC DNA]</scope>
    <source>
        <strain evidence="1 2">KVB11</strain>
    </source>
</reference>
<dbReference type="Gene3D" id="3.10.129.10">
    <property type="entry name" value="Hotdog Thioesterase"/>
    <property type="match status" value="1"/>
</dbReference>
<proteinExistence type="predicted"/>